<gene>
    <name evidence="1" type="ORF">UFOPK3522_01013</name>
    <name evidence="2" type="ORF">UFOPK4175_00052</name>
</gene>
<dbReference type="Gene3D" id="3.40.50.1000">
    <property type="entry name" value="HAD superfamily/HAD-like"/>
    <property type="match status" value="1"/>
</dbReference>
<dbReference type="EMBL" id="CAESAO010000086">
    <property type="protein sequence ID" value="CAB4344913.1"/>
    <property type="molecule type" value="Genomic_DNA"/>
</dbReference>
<dbReference type="InterPro" id="IPR023198">
    <property type="entry name" value="PGP-like_dom2"/>
</dbReference>
<evidence type="ECO:0000313" key="1">
    <source>
        <dbReference type="EMBL" id="CAB4344913.1"/>
    </source>
</evidence>
<reference evidence="1" key="1">
    <citation type="submission" date="2020-05" db="EMBL/GenBank/DDBJ databases">
        <authorList>
            <person name="Chiriac C."/>
            <person name="Salcher M."/>
            <person name="Ghai R."/>
            <person name="Kavagutti S V."/>
        </authorList>
    </citation>
    <scope>NUCLEOTIDE SEQUENCE</scope>
</reference>
<name>A0A6J5ZZT2_9ZZZZ</name>
<evidence type="ECO:0000313" key="2">
    <source>
        <dbReference type="EMBL" id="CAB5027855.1"/>
    </source>
</evidence>
<dbReference type="InterPro" id="IPR023214">
    <property type="entry name" value="HAD_sf"/>
</dbReference>
<accession>A0A6J5ZZT2</accession>
<dbReference type="InterPro" id="IPR036412">
    <property type="entry name" value="HAD-like_sf"/>
</dbReference>
<sequence length="231" mass="24554">MLLLFDIDGTLLVKGADAHAAAVVAALCEVWEVEPPPRAHGVEAAGRTDQAIARDILELAGVPAEEFERRRDDFIFATASHYERLVPDDLSDRLAPHATEVLAQVTEHPSYHCSLVTGNIQQVARLKLGAAGILYPFAEGQGGFGSDSDDRNDLPPIARMRAGQLWNGGDAWPAERTVVIGDTPRDIACARADGALVVAVATGPFAADQLAEADVVLEDLRELDAALASLS</sequence>
<organism evidence="1">
    <name type="scientific">freshwater metagenome</name>
    <dbReference type="NCBI Taxonomy" id="449393"/>
    <lineage>
        <taxon>unclassified sequences</taxon>
        <taxon>metagenomes</taxon>
        <taxon>ecological metagenomes</taxon>
    </lineage>
</organism>
<dbReference type="InterPro" id="IPR050155">
    <property type="entry name" value="HAD-like_hydrolase_sf"/>
</dbReference>
<dbReference type="GO" id="GO:0008967">
    <property type="term" value="F:phosphoglycolate phosphatase activity"/>
    <property type="evidence" value="ECO:0007669"/>
    <property type="project" value="TreeGrafter"/>
</dbReference>
<dbReference type="PANTHER" id="PTHR43434">
    <property type="entry name" value="PHOSPHOGLYCOLATE PHOSPHATASE"/>
    <property type="match status" value="1"/>
</dbReference>
<dbReference type="Pfam" id="PF12710">
    <property type="entry name" value="HAD"/>
    <property type="match status" value="1"/>
</dbReference>
<dbReference type="SUPFAM" id="SSF56784">
    <property type="entry name" value="HAD-like"/>
    <property type="match status" value="1"/>
</dbReference>
<dbReference type="GO" id="GO:0006281">
    <property type="term" value="P:DNA repair"/>
    <property type="evidence" value="ECO:0007669"/>
    <property type="project" value="TreeGrafter"/>
</dbReference>
<dbReference type="Gene3D" id="1.10.150.240">
    <property type="entry name" value="Putative phosphatase, domain 2"/>
    <property type="match status" value="1"/>
</dbReference>
<dbReference type="AlphaFoldDB" id="A0A6J5ZZT2"/>
<dbReference type="GO" id="GO:0005829">
    <property type="term" value="C:cytosol"/>
    <property type="evidence" value="ECO:0007669"/>
    <property type="project" value="TreeGrafter"/>
</dbReference>
<proteinExistence type="predicted"/>
<protein>
    <submittedName>
        <fullName evidence="1">Unannotated protein</fullName>
    </submittedName>
</protein>
<dbReference type="EMBL" id="CAFBPX010000004">
    <property type="protein sequence ID" value="CAB5027855.1"/>
    <property type="molecule type" value="Genomic_DNA"/>
</dbReference>
<dbReference type="PANTHER" id="PTHR43434:SF1">
    <property type="entry name" value="PHOSPHOGLYCOLATE PHOSPHATASE"/>
    <property type="match status" value="1"/>
</dbReference>